<name>A0AAN9F055_CROPI</name>
<feature type="domain" description="EDS1 EP" evidence="8">
    <location>
        <begin position="337"/>
        <end position="535"/>
    </location>
</feature>
<evidence type="ECO:0000256" key="6">
    <source>
        <dbReference type="ARBA" id="ARBA00023242"/>
    </source>
</evidence>
<dbReference type="GO" id="GO:0052689">
    <property type="term" value="F:carboxylic ester hydrolase activity"/>
    <property type="evidence" value="ECO:0007669"/>
    <property type="project" value="InterPro"/>
</dbReference>
<dbReference type="EMBL" id="JAYWIO010000004">
    <property type="protein sequence ID" value="KAK7266194.1"/>
    <property type="molecule type" value="Genomic_DNA"/>
</dbReference>
<protein>
    <submittedName>
        <fullName evidence="9">Uncharacterized protein</fullName>
    </submittedName>
</protein>
<evidence type="ECO:0000313" key="9">
    <source>
        <dbReference type="EMBL" id="KAK7266194.1"/>
    </source>
</evidence>
<dbReference type="InterPro" id="IPR002921">
    <property type="entry name" value="Fungal_lipase-type"/>
</dbReference>
<dbReference type="PANTHER" id="PTHR46898:SF3">
    <property type="entry name" value="FUNGAL LIPASE-LIKE DOMAIN-CONTAINING PROTEIN"/>
    <property type="match status" value="1"/>
</dbReference>
<evidence type="ECO:0000256" key="2">
    <source>
        <dbReference type="ARBA" id="ARBA00004496"/>
    </source>
</evidence>
<accession>A0AAN9F055</accession>
<dbReference type="InterPro" id="IPR041266">
    <property type="entry name" value="EDS1_EP"/>
</dbReference>
<feature type="domain" description="Fungal lipase-type" evidence="7">
    <location>
        <begin position="113"/>
        <end position="202"/>
    </location>
</feature>
<keyword evidence="6" id="KW-0539">Nucleus</keyword>
<keyword evidence="5" id="KW-0611">Plant defense</keyword>
<evidence type="ECO:0000259" key="7">
    <source>
        <dbReference type="Pfam" id="PF01764"/>
    </source>
</evidence>
<organism evidence="9 10">
    <name type="scientific">Crotalaria pallida</name>
    <name type="common">Smooth rattlebox</name>
    <name type="synonym">Crotalaria striata</name>
    <dbReference type="NCBI Taxonomy" id="3830"/>
    <lineage>
        <taxon>Eukaryota</taxon>
        <taxon>Viridiplantae</taxon>
        <taxon>Streptophyta</taxon>
        <taxon>Embryophyta</taxon>
        <taxon>Tracheophyta</taxon>
        <taxon>Spermatophyta</taxon>
        <taxon>Magnoliopsida</taxon>
        <taxon>eudicotyledons</taxon>
        <taxon>Gunneridae</taxon>
        <taxon>Pentapetalae</taxon>
        <taxon>rosids</taxon>
        <taxon>fabids</taxon>
        <taxon>Fabales</taxon>
        <taxon>Fabaceae</taxon>
        <taxon>Papilionoideae</taxon>
        <taxon>50 kb inversion clade</taxon>
        <taxon>genistoids sensu lato</taxon>
        <taxon>core genistoids</taxon>
        <taxon>Crotalarieae</taxon>
        <taxon>Crotalaria</taxon>
    </lineage>
</organism>
<evidence type="ECO:0000256" key="4">
    <source>
        <dbReference type="ARBA" id="ARBA00022801"/>
    </source>
</evidence>
<keyword evidence="3" id="KW-0963">Cytoplasm</keyword>
<comment type="subcellular location">
    <subcellularLocation>
        <location evidence="2">Cytoplasm</location>
    </subcellularLocation>
    <subcellularLocation>
        <location evidence="1">Nucleus</location>
    </subcellularLocation>
</comment>
<keyword evidence="10" id="KW-1185">Reference proteome</keyword>
<dbReference type="GO" id="GO:0005737">
    <property type="term" value="C:cytoplasm"/>
    <property type="evidence" value="ECO:0007669"/>
    <property type="project" value="UniProtKB-SubCell"/>
</dbReference>
<evidence type="ECO:0000256" key="3">
    <source>
        <dbReference type="ARBA" id="ARBA00022490"/>
    </source>
</evidence>
<dbReference type="Gene3D" id="3.40.50.1820">
    <property type="entry name" value="alpha/beta hydrolase"/>
    <property type="match status" value="1"/>
</dbReference>
<evidence type="ECO:0000256" key="1">
    <source>
        <dbReference type="ARBA" id="ARBA00004123"/>
    </source>
</evidence>
<dbReference type="Proteomes" id="UP001372338">
    <property type="component" value="Unassembled WGS sequence"/>
</dbReference>
<dbReference type="GO" id="GO:0005634">
    <property type="term" value="C:nucleus"/>
    <property type="evidence" value="ECO:0007669"/>
    <property type="project" value="UniProtKB-SubCell"/>
</dbReference>
<evidence type="ECO:0000259" key="8">
    <source>
        <dbReference type="Pfam" id="PF18117"/>
    </source>
</evidence>
<evidence type="ECO:0000256" key="5">
    <source>
        <dbReference type="ARBA" id="ARBA00022821"/>
    </source>
</evidence>
<keyword evidence="4" id="KW-0378">Hydrolase</keyword>
<dbReference type="GO" id="GO:0006952">
    <property type="term" value="P:defense response"/>
    <property type="evidence" value="ECO:0007669"/>
    <property type="project" value="UniProtKB-KW"/>
</dbReference>
<dbReference type="PANTHER" id="PTHR46898">
    <property type="entry name" value="SENESCENCE-ASSOCIATED CARBOXYLESTERASE 101"/>
    <property type="match status" value="1"/>
</dbReference>
<dbReference type="GO" id="GO:0006629">
    <property type="term" value="P:lipid metabolic process"/>
    <property type="evidence" value="ECO:0007669"/>
    <property type="project" value="InterPro"/>
</dbReference>
<dbReference type="AlphaFoldDB" id="A0AAN9F055"/>
<dbReference type="Pfam" id="PF01764">
    <property type="entry name" value="Lipase_3"/>
    <property type="match status" value="1"/>
</dbReference>
<sequence>MTQSSLFSSGLQLAPFVTSSGLLRISWNAITSSESVIESKQGVRLSYKVHSVPFHEKDLQIIAFETIDHDDEGDWISSSALKNDEFFDFEFLSTERNPIFNVNKAAVSLLVENQQILAQLKDEIPKTTQLIVTGIGLAGSVASLFTLSLLDSRGSGKNRPLCITFGAPLIGDKKLQVAISRSSTWNSCFLNVVSHKDSLPRRFITQGYTPFGTFLLASDAGSTSSENSEFILEILSAISSTHGQNQGFQSAEYGNIVESLYRKVIYKDQTPQAERINLSDSLLATISLQVLALELTPLLQDTTSLKNLKKLEEKFITLRKAKFDPSRKLNVLKKDMAQLEWYKKKTKNEGIGYYDSYRNMYSPWDLDVIGFQKNLTLYWEKMVEEAELKPQREGAQFRTRWLYAGTNYRRMVEPLVIAQYYREKGQDYVNKKRSSHFKKLEDWLREGNENTTSNITRKNVESILTLDSCFWAHVEEALIACKELNGAHKEEAKEKLAKFEVYVYDLLKNYAVSPEIFLPKSSYMRWWNEYNKATTGGSTLASFMSNAENYKQYGQGTFDFL</sequence>
<dbReference type="SUPFAM" id="SSF53474">
    <property type="entry name" value="alpha/beta-Hydrolases"/>
    <property type="match status" value="1"/>
</dbReference>
<dbReference type="InterPro" id="IPR029058">
    <property type="entry name" value="AB_hydrolase_fold"/>
</dbReference>
<dbReference type="Pfam" id="PF18117">
    <property type="entry name" value="EDS1_EP"/>
    <property type="match status" value="1"/>
</dbReference>
<gene>
    <name evidence="9" type="ORF">RIF29_18836</name>
</gene>
<evidence type="ECO:0000313" key="10">
    <source>
        <dbReference type="Proteomes" id="UP001372338"/>
    </source>
</evidence>
<reference evidence="9 10" key="1">
    <citation type="submission" date="2024-01" db="EMBL/GenBank/DDBJ databases">
        <title>The genomes of 5 underutilized Papilionoideae crops provide insights into root nodulation and disease resistanc.</title>
        <authorList>
            <person name="Yuan L."/>
        </authorList>
    </citation>
    <scope>NUCLEOTIDE SEQUENCE [LARGE SCALE GENOMIC DNA]</scope>
    <source>
        <strain evidence="9">ZHUSHIDOU_FW_LH</strain>
        <tissue evidence="9">Leaf</tissue>
    </source>
</reference>
<proteinExistence type="predicted"/>
<dbReference type="InterPro" id="IPR044603">
    <property type="entry name" value="SAG101-like"/>
</dbReference>
<comment type="caution">
    <text evidence="9">The sequence shown here is derived from an EMBL/GenBank/DDBJ whole genome shotgun (WGS) entry which is preliminary data.</text>
</comment>